<reference evidence="2 3" key="1">
    <citation type="submission" date="2015-03" db="EMBL/GenBank/DDBJ databases">
        <title>Genome Assembly of Staphylococcus cohnii subsp. cohnii strain G22B2.</title>
        <authorList>
            <person name="Nair G."/>
            <person name="Kaur G."/>
            <person name="Khatri I."/>
            <person name="Singh N.K."/>
            <person name="Sathyabama S."/>
            <person name="Maurya S.K."/>
            <person name="Subramanian S."/>
            <person name="Agrewala J.N."/>
            <person name="Mayilraj S."/>
        </authorList>
    </citation>
    <scope>NUCLEOTIDE SEQUENCE [LARGE SCALE GENOMIC DNA]</scope>
    <source>
        <strain evidence="2 3">G22B2</strain>
    </source>
</reference>
<evidence type="ECO:0000259" key="1">
    <source>
        <dbReference type="Pfam" id="PF21784"/>
    </source>
</evidence>
<dbReference type="RefSeq" id="WP_019468995.1">
    <property type="nucleotide sequence ID" value="NZ_LAKJ01000002.1"/>
</dbReference>
<dbReference type="EMBL" id="LAKJ01000002">
    <property type="protein sequence ID" value="KKI65356.1"/>
    <property type="molecule type" value="Genomic_DNA"/>
</dbReference>
<gene>
    <name evidence="2" type="ORF">UF66_1313</name>
</gene>
<dbReference type="Pfam" id="PF21784">
    <property type="entry name" value="Bflower"/>
    <property type="match status" value="1"/>
</dbReference>
<name>A0A0M2P086_STACC</name>
<comment type="caution">
    <text evidence="2">The sequence shown here is derived from an EMBL/GenBank/DDBJ whole genome shotgun (WGS) entry which is preliminary data.</text>
</comment>
<sequence>MNFYDRNGNATAYTEDNTHVYLFNGKAVVYFQCNKVYGFNGSHLGWFENGCIRDLKGKCVMFSSKASGGPIKPIKNKAPGKNIKEDMPIKKNRKQVKIKNIYHIAWSRLSGIDFLLQGV</sequence>
<dbReference type="AlphaFoldDB" id="A0A0M2P086"/>
<feature type="domain" description="4-fold beta flower" evidence="1">
    <location>
        <begin position="2"/>
        <end position="115"/>
    </location>
</feature>
<evidence type="ECO:0000313" key="3">
    <source>
        <dbReference type="Proteomes" id="UP000034455"/>
    </source>
</evidence>
<protein>
    <recommendedName>
        <fullName evidence="1">4-fold beta flower domain-containing protein</fullName>
    </recommendedName>
</protein>
<evidence type="ECO:0000313" key="2">
    <source>
        <dbReference type="EMBL" id="KKI65356.1"/>
    </source>
</evidence>
<accession>A0A0M2P086</accession>
<dbReference type="InterPro" id="IPR048911">
    <property type="entry name" value="Bflower"/>
</dbReference>
<dbReference type="Proteomes" id="UP000034455">
    <property type="component" value="Unassembled WGS sequence"/>
</dbReference>
<dbReference type="PATRIC" id="fig|74704.6.peg.1348"/>
<organism evidence="2 3">
    <name type="scientific">Staphylococcus cohnii subsp. cohnii</name>
    <dbReference type="NCBI Taxonomy" id="74704"/>
    <lineage>
        <taxon>Bacteria</taxon>
        <taxon>Bacillati</taxon>
        <taxon>Bacillota</taxon>
        <taxon>Bacilli</taxon>
        <taxon>Bacillales</taxon>
        <taxon>Staphylococcaceae</taxon>
        <taxon>Staphylococcus</taxon>
        <taxon>Staphylococcus cohnii species complex</taxon>
    </lineage>
</organism>
<proteinExistence type="predicted"/>